<feature type="transmembrane region" description="Helical" evidence="1">
    <location>
        <begin position="57"/>
        <end position="77"/>
    </location>
</feature>
<evidence type="ECO:0000256" key="1">
    <source>
        <dbReference type="SAM" id="Phobius"/>
    </source>
</evidence>
<sequence>MGLSVKISCLVPCLVPCLVSCLVPCLVPCLVRMAGVYRMLDDAAVGVVVFGPLSLSGVSPVLIGGSGPPISSSVLLLRRLNR</sequence>
<dbReference type="PaxDb" id="547559-Nmag_1901"/>
<dbReference type="EMBL" id="CP001932">
    <property type="protein sequence ID" value="ADD05472.1"/>
    <property type="molecule type" value="Genomic_DNA"/>
</dbReference>
<gene>
    <name evidence="2" type="ordered locus">Nmag_1901</name>
</gene>
<protein>
    <submittedName>
        <fullName evidence="2">Uncharacterized protein</fullName>
    </submittedName>
</protein>
<name>D3SV64_NATMM</name>
<dbReference type="AlphaFoldDB" id="D3SV64"/>
<reference evidence="2 3" key="2">
    <citation type="journal article" date="2012" name="BMC Genomics">
        <title>A comparative genomics perspective on the genetic content of the alkaliphilic haloarchaeon Natrialba magadii ATCC 43099T.</title>
        <authorList>
            <person name="Siddaramappa S."/>
            <person name="Challacombe J.F."/>
            <person name="Decastro R.E."/>
            <person name="Pfeiffer F."/>
            <person name="Sastre D.E."/>
            <person name="Gimenez M.I."/>
            <person name="Paggi R.A."/>
            <person name="Detter J.C."/>
            <person name="Davenport K.W."/>
            <person name="Goodwin L.A."/>
            <person name="Kyrpides N."/>
            <person name="Tapia R."/>
            <person name="Pitluck S."/>
            <person name="Lucas S."/>
            <person name="Woyke T."/>
            <person name="Maupin-Furlow J.A."/>
        </authorList>
    </citation>
    <scope>NUCLEOTIDE SEQUENCE [LARGE SCALE GENOMIC DNA]</scope>
    <source>
        <strain evidence="3">ATCC 43099 / DSM 3394 / CCM 3739 / CIP 104546 / IAM 13178 / JCM 8861 / NBRC 102185 / NCIMB 2190 / MS3</strain>
    </source>
</reference>
<keyword evidence="3" id="KW-1185">Reference proteome</keyword>
<dbReference type="Proteomes" id="UP000001879">
    <property type="component" value="Chromosome"/>
</dbReference>
<keyword evidence="1" id="KW-0472">Membrane</keyword>
<evidence type="ECO:0000313" key="3">
    <source>
        <dbReference type="Proteomes" id="UP000001879"/>
    </source>
</evidence>
<accession>D3SV64</accession>
<keyword evidence="1" id="KW-0812">Transmembrane</keyword>
<dbReference type="KEGG" id="nmg:Nmag_1901"/>
<reference evidence="3" key="1">
    <citation type="submission" date="2010-02" db="EMBL/GenBank/DDBJ databases">
        <title>Complete sequence of chromosome of Natrialba magadii ATCC 43099.</title>
        <authorList>
            <consortium name="US DOE Joint Genome Institute"/>
            <person name="Lucas S."/>
            <person name="Copeland A."/>
            <person name="Lapidus A."/>
            <person name="Cheng J.-F."/>
            <person name="Bruce D."/>
            <person name="Goodwin L."/>
            <person name="Pitluck S."/>
            <person name="Davenport K."/>
            <person name="Saunders E."/>
            <person name="Detter J.C."/>
            <person name="Han C."/>
            <person name="Tapia R."/>
            <person name="Land M."/>
            <person name="Hauser L."/>
            <person name="Kyrpides N."/>
            <person name="Mikhailova N."/>
            <person name="De Castro R.E."/>
            <person name="Maupin-Furlow J.A."/>
            <person name="Woyke T."/>
        </authorList>
    </citation>
    <scope>NUCLEOTIDE SEQUENCE [LARGE SCALE GENOMIC DNA]</scope>
    <source>
        <strain evidence="3">ATCC 43099 / DSM 3394 / CCM 3739 / CIP 104546 / IAM 13178 / JCM 8861 / NBRC 102185 / NCIMB 2190 / MS3</strain>
    </source>
</reference>
<dbReference type="STRING" id="547559.Nmag_1901"/>
<organism evidence="2 3">
    <name type="scientific">Natrialba magadii (strain ATCC 43099 / DSM 3394 / CCM 3739 / CIP 104546 / IAM 13178 / JCM 8861 / NBRC 102185 / NCIMB 2190 / MS3)</name>
    <name type="common">Natronobacterium magadii</name>
    <dbReference type="NCBI Taxonomy" id="547559"/>
    <lineage>
        <taxon>Archaea</taxon>
        <taxon>Methanobacteriati</taxon>
        <taxon>Methanobacteriota</taxon>
        <taxon>Stenosarchaea group</taxon>
        <taxon>Halobacteria</taxon>
        <taxon>Halobacteriales</taxon>
        <taxon>Natrialbaceae</taxon>
        <taxon>Natrialba</taxon>
    </lineage>
</organism>
<dbReference type="HOGENOM" id="CLU_2550364_0_0_2"/>
<keyword evidence="1" id="KW-1133">Transmembrane helix</keyword>
<proteinExistence type="predicted"/>
<evidence type="ECO:0000313" key="2">
    <source>
        <dbReference type="EMBL" id="ADD05472.1"/>
    </source>
</evidence>